<evidence type="ECO:0000313" key="4">
    <source>
        <dbReference type="Proteomes" id="UP001565471"/>
    </source>
</evidence>
<comment type="similarity">
    <text evidence="1">Belongs to the AB hydrolase superfamily.</text>
</comment>
<sequence>MAGTIKRNNVRVRGAGHRTMIFAHGFGCDQNMWRFVAPAFEKDFMTVVFDHVGAGGSDLSAYDSAKYSTLSGYAKDVVEIGTELGLKDSVFVGHSVSSMIGVLAARQAPGMFGKLVLIGPSPRYIDDDGYVGGFSAQQIEELLRFLDSNHMGWSMQMAPMIMGNPDRPELGQELTNSFCSTDPEIAKAFARVTFTSDNREDLAEVFLPTLVLQCSEDIIAPPEVGEFVARNIPNSQMIVLDATGHCPNLSAPEEVIAAMRPFV</sequence>
<dbReference type="Gene3D" id="3.40.50.1820">
    <property type="entry name" value="alpha/beta hydrolase"/>
    <property type="match status" value="1"/>
</dbReference>
<organism evidence="3 4">
    <name type="scientific">Bradyrhizobium elkanii</name>
    <dbReference type="NCBI Taxonomy" id="29448"/>
    <lineage>
        <taxon>Bacteria</taxon>
        <taxon>Pseudomonadati</taxon>
        <taxon>Pseudomonadota</taxon>
        <taxon>Alphaproteobacteria</taxon>
        <taxon>Hyphomicrobiales</taxon>
        <taxon>Nitrobacteraceae</taxon>
        <taxon>Bradyrhizobium</taxon>
    </lineage>
</organism>
<dbReference type="InterPro" id="IPR029058">
    <property type="entry name" value="AB_hydrolase_fold"/>
</dbReference>
<dbReference type="EMBL" id="JBGBZA010000002">
    <property type="protein sequence ID" value="MEY9320342.1"/>
    <property type="molecule type" value="Genomic_DNA"/>
</dbReference>
<dbReference type="Pfam" id="PF00561">
    <property type="entry name" value="Abhydrolase_1"/>
    <property type="match status" value="1"/>
</dbReference>
<comment type="caution">
    <text evidence="3">The sequence shown here is derived from an EMBL/GenBank/DDBJ whole genome shotgun (WGS) entry which is preliminary data.</text>
</comment>
<dbReference type="GeneID" id="92951749"/>
<name>A0ABV4FBT8_BRAEL</name>
<reference evidence="3 4" key="1">
    <citation type="submission" date="2024-07" db="EMBL/GenBank/DDBJ databases">
        <title>Genomic Encyclopedia of Type Strains, Phase V (KMG-V): Genome sequencing to study the core and pangenomes of soil and plant-associated prokaryotes.</title>
        <authorList>
            <person name="Whitman W."/>
        </authorList>
    </citation>
    <scope>NUCLEOTIDE SEQUENCE [LARGE SCALE GENOMIC DNA]</scope>
    <source>
        <strain evidence="3 4">USDA 415</strain>
    </source>
</reference>
<keyword evidence="4" id="KW-1185">Reference proteome</keyword>
<dbReference type="RefSeq" id="WP_016845141.1">
    <property type="nucleotide sequence ID" value="NZ_BJNL01000031.1"/>
</dbReference>
<evidence type="ECO:0000256" key="1">
    <source>
        <dbReference type="ARBA" id="ARBA00008645"/>
    </source>
</evidence>
<gene>
    <name evidence="3" type="ORF">ABIF29_007141</name>
</gene>
<dbReference type="Proteomes" id="UP001565471">
    <property type="component" value="Unassembled WGS sequence"/>
</dbReference>
<dbReference type="PANTHER" id="PTHR43039">
    <property type="entry name" value="ESTERASE-RELATED"/>
    <property type="match status" value="1"/>
</dbReference>
<evidence type="ECO:0000313" key="3">
    <source>
        <dbReference type="EMBL" id="MEY9320342.1"/>
    </source>
</evidence>
<evidence type="ECO:0000259" key="2">
    <source>
        <dbReference type="Pfam" id="PF00561"/>
    </source>
</evidence>
<feature type="domain" description="AB hydrolase-1" evidence="2">
    <location>
        <begin position="19"/>
        <end position="251"/>
    </location>
</feature>
<protein>
    <submittedName>
        <fullName evidence="3">Sigma-B regulation protein RsbQ</fullName>
    </submittedName>
</protein>
<accession>A0ABV4FBT8</accession>
<proteinExistence type="inferred from homology"/>
<dbReference type="SUPFAM" id="SSF53474">
    <property type="entry name" value="alpha/beta-Hydrolases"/>
    <property type="match status" value="1"/>
</dbReference>
<dbReference type="InterPro" id="IPR000073">
    <property type="entry name" value="AB_hydrolase_1"/>
</dbReference>